<dbReference type="PROSITE" id="PS51736">
    <property type="entry name" value="RECOMBINASES_3"/>
    <property type="match status" value="1"/>
</dbReference>
<accession>A0AAJ5VR88</accession>
<reference evidence="4" key="1">
    <citation type="submission" date="2023-03" db="EMBL/GenBank/DDBJ databases">
        <title>Andean soil-derived lignocellulolytic bacterial consortium as a source of novel taxa and putative plastic-active enzymes.</title>
        <authorList>
            <person name="Diaz-Garcia L."/>
            <person name="Chuvochina M."/>
            <person name="Feuerriegel G."/>
            <person name="Bunk B."/>
            <person name="Sproer C."/>
            <person name="Streit W.R."/>
            <person name="Rodriguez L.M."/>
            <person name="Overmann J."/>
            <person name="Jimenez D.J."/>
        </authorList>
    </citation>
    <scope>NUCLEOTIDE SEQUENCE</scope>
    <source>
        <strain evidence="4">MAG 4196</strain>
    </source>
</reference>
<gene>
    <name evidence="4" type="ORF">P0Y65_13910</name>
</gene>
<keyword evidence="2" id="KW-0233">DNA recombination</keyword>
<dbReference type="InterPro" id="IPR050639">
    <property type="entry name" value="SSR_resolvase"/>
</dbReference>
<dbReference type="Proteomes" id="UP001217476">
    <property type="component" value="Chromosome"/>
</dbReference>
<dbReference type="SMART" id="SM00857">
    <property type="entry name" value="Resolvase"/>
    <property type="match status" value="1"/>
</dbReference>
<dbReference type="InterPro" id="IPR036162">
    <property type="entry name" value="Resolvase-like_N_sf"/>
</dbReference>
<dbReference type="SUPFAM" id="SSF53041">
    <property type="entry name" value="Resolvase-like"/>
    <property type="match status" value="1"/>
</dbReference>
<dbReference type="EMBL" id="CP119312">
    <property type="protein sequence ID" value="WEK03283.1"/>
    <property type="molecule type" value="Genomic_DNA"/>
</dbReference>
<organism evidence="4 5">
    <name type="scientific">Candidatus Devosia phytovorans</name>
    <dbReference type="NCBI Taxonomy" id="3121372"/>
    <lineage>
        <taxon>Bacteria</taxon>
        <taxon>Pseudomonadati</taxon>
        <taxon>Pseudomonadota</taxon>
        <taxon>Alphaproteobacteria</taxon>
        <taxon>Hyphomicrobiales</taxon>
        <taxon>Devosiaceae</taxon>
        <taxon>Devosia</taxon>
    </lineage>
</organism>
<evidence type="ECO:0000256" key="1">
    <source>
        <dbReference type="ARBA" id="ARBA00023125"/>
    </source>
</evidence>
<evidence type="ECO:0000313" key="5">
    <source>
        <dbReference type="Proteomes" id="UP001217476"/>
    </source>
</evidence>
<keyword evidence="1" id="KW-0238">DNA-binding</keyword>
<name>A0AAJ5VR88_9HYPH</name>
<dbReference type="AlphaFoldDB" id="A0AAJ5VR88"/>
<sequence length="223" mass="24727">MRQYVTYTRVSTDEQGRSGLGLEAQQRDIDIFLHQFSEVPYEVVGAFQDMLSGATEDRPELQKALRLVRETGAELLVAKLDRLSRKVSFISGLMEDPKVRLRVAQMPHADKFQLHIYAALAEQERDFISKRTKAALQAAKARGTKLGGLRDKTMKRNEALRIKTAQDDGRVLKVIAPLQAGGKNLSQIAALLNEMTVPTARGGAWTAKQVSRIVDRANNGAAQ</sequence>
<dbReference type="PANTHER" id="PTHR30461:SF2">
    <property type="entry name" value="SERINE RECOMBINASE PINE-RELATED"/>
    <property type="match status" value="1"/>
</dbReference>
<dbReference type="GO" id="GO:0000150">
    <property type="term" value="F:DNA strand exchange activity"/>
    <property type="evidence" value="ECO:0007669"/>
    <property type="project" value="InterPro"/>
</dbReference>
<dbReference type="CDD" id="cd00338">
    <property type="entry name" value="Ser_Recombinase"/>
    <property type="match status" value="1"/>
</dbReference>
<proteinExistence type="predicted"/>
<dbReference type="PANTHER" id="PTHR30461">
    <property type="entry name" value="DNA-INVERTASE FROM LAMBDOID PROPHAGE"/>
    <property type="match status" value="1"/>
</dbReference>
<dbReference type="InterPro" id="IPR006119">
    <property type="entry name" value="Resolv_N"/>
</dbReference>
<dbReference type="Gene3D" id="3.40.50.1390">
    <property type="entry name" value="Resolvase, N-terminal catalytic domain"/>
    <property type="match status" value="1"/>
</dbReference>
<evidence type="ECO:0000259" key="3">
    <source>
        <dbReference type="PROSITE" id="PS51736"/>
    </source>
</evidence>
<evidence type="ECO:0000256" key="2">
    <source>
        <dbReference type="ARBA" id="ARBA00023172"/>
    </source>
</evidence>
<evidence type="ECO:0000313" key="4">
    <source>
        <dbReference type="EMBL" id="WEK03283.1"/>
    </source>
</evidence>
<dbReference type="GO" id="GO:0003677">
    <property type="term" value="F:DNA binding"/>
    <property type="evidence" value="ECO:0007669"/>
    <property type="project" value="UniProtKB-KW"/>
</dbReference>
<feature type="domain" description="Resolvase/invertase-type recombinase catalytic" evidence="3">
    <location>
        <begin position="3"/>
        <end position="143"/>
    </location>
</feature>
<protein>
    <submittedName>
        <fullName evidence="4">Recombinase family protein</fullName>
    </submittedName>
</protein>
<dbReference type="Pfam" id="PF00239">
    <property type="entry name" value="Resolvase"/>
    <property type="match status" value="1"/>
</dbReference>